<keyword evidence="2" id="KW-1185">Reference proteome</keyword>
<sequence length="122" mass="13970">MCLHPPSCPIVDTSCTRESIGPHGILNRIVSHISDPIGYVTICSVEGLHIMVPPEAFTARKPWREVQDPRRLLKPTQGNANVETWYQRRRVFLFLVGEEEDKALRIRVEESVTQSNYKTRPC</sequence>
<evidence type="ECO:0000313" key="1">
    <source>
        <dbReference type="EMBL" id="VVA96712.1"/>
    </source>
</evidence>
<comment type="caution">
    <text evidence="1">The sequence shown here is derived from an EMBL/GenBank/DDBJ whole genome shotgun (WGS) entry which is preliminary data.</text>
</comment>
<evidence type="ECO:0000313" key="2">
    <source>
        <dbReference type="Proteomes" id="UP000489600"/>
    </source>
</evidence>
<gene>
    <name evidence="1" type="ORF">ANE_LOCUS7157</name>
</gene>
<dbReference type="EMBL" id="CABITT030000003">
    <property type="protein sequence ID" value="VVA96712.1"/>
    <property type="molecule type" value="Genomic_DNA"/>
</dbReference>
<proteinExistence type="predicted"/>
<protein>
    <submittedName>
        <fullName evidence="1">Uncharacterized protein</fullName>
    </submittedName>
</protein>
<dbReference type="AlphaFoldDB" id="A0A565B4Z1"/>
<accession>A0A565B4Z1</accession>
<reference evidence="1" key="1">
    <citation type="submission" date="2019-07" db="EMBL/GenBank/DDBJ databases">
        <authorList>
            <person name="Dittberner H."/>
        </authorList>
    </citation>
    <scope>NUCLEOTIDE SEQUENCE [LARGE SCALE GENOMIC DNA]</scope>
</reference>
<name>A0A565B4Z1_9BRAS</name>
<dbReference type="Proteomes" id="UP000489600">
    <property type="component" value="Unassembled WGS sequence"/>
</dbReference>
<organism evidence="1 2">
    <name type="scientific">Arabis nemorensis</name>
    <dbReference type="NCBI Taxonomy" id="586526"/>
    <lineage>
        <taxon>Eukaryota</taxon>
        <taxon>Viridiplantae</taxon>
        <taxon>Streptophyta</taxon>
        <taxon>Embryophyta</taxon>
        <taxon>Tracheophyta</taxon>
        <taxon>Spermatophyta</taxon>
        <taxon>Magnoliopsida</taxon>
        <taxon>eudicotyledons</taxon>
        <taxon>Gunneridae</taxon>
        <taxon>Pentapetalae</taxon>
        <taxon>rosids</taxon>
        <taxon>malvids</taxon>
        <taxon>Brassicales</taxon>
        <taxon>Brassicaceae</taxon>
        <taxon>Arabideae</taxon>
        <taxon>Arabis</taxon>
    </lineage>
</organism>